<dbReference type="EC" id="5.99.1.4" evidence="1"/>
<dbReference type="InterPro" id="IPR001853">
    <property type="entry name" value="DSBA-like_thioredoxin_dom"/>
</dbReference>
<dbReference type="GO" id="GO:0006749">
    <property type="term" value="P:glutathione metabolic process"/>
    <property type="evidence" value="ECO:0007669"/>
    <property type="project" value="TreeGrafter"/>
</dbReference>
<dbReference type="Pfam" id="PF01323">
    <property type="entry name" value="DSBA"/>
    <property type="match status" value="1"/>
</dbReference>
<organism evidence="4 5">
    <name type="scientific">Brachymonas denitrificans DSM 15123</name>
    <dbReference type="NCBI Taxonomy" id="1121117"/>
    <lineage>
        <taxon>Bacteria</taxon>
        <taxon>Pseudomonadati</taxon>
        <taxon>Pseudomonadota</taxon>
        <taxon>Betaproteobacteria</taxon>
        <taxon>Burkholderiales</taxon>
        <taxon>Comamonadaceae</taxon>
        <taxon>Brachymonas</taxon>
    </lineage>
</organism>
<dbReference type="GO" id="GO:0004364">
    <property type="term" value="F:glutathione transferase activity"/>
    <property type="evidence" value="ECO:0007669"/>
    <property type="project" value="TreeGrafter"/>
</dbReference>
<comment type="catalytic activity">
    <reaction evidence="1">
        <text>2-hydroxychromene-2-carboxylate = (3E)-4-(2-hydroxyphenyl)-2-oxobut-3-enoate</text>
        <dbReference type="Rhea" id="RHEA:27401"/>
        <dbReference type="ChEBI" id="CHEBI:59350"/>
        <dbReference type="ChEBI" id="CHEBI:59353"/>
        <dbReference type="EC" id="5.99.1.4"/>
    </reaction>
</comment>
<dbReference type="InterPro" id="IPR051924">
    <property type="entry name" value="GST_Kappa/NadH"/>
</dbReference>
<reference evidence="4 5" key="1">
    <citation type="submission" date="2016-10" db="EMBL/GenBank/DDBJ databases">
        <authorList>
            <person name="de Groot N.N."/>
        </authorList>
    </citation>
    <scope>NUCLEOTIDE SEQUENCE [LARGE SCALE GENOMIC DNA]</scope>
    <source>
        <strain evidence="4 5">DSM 15123</strain>
    </source>
</reference>
<dbReference type="Proteomes" id="UP000199531">
    <property type="component" value="Unassembled WGS sequence"/>
</dbReference>
<dbReference type="OrthoDB" id="8560325at2"/>
<dbReference type="EMBL" id="FOCW01000001">
    <property type="protein sequence ID" value="SEN10261.1"/>
    <property type="molecule type" value="Genomic_DNA"/>
</dbReference>
<dbReference type="PANTHER" id="PTHR42943">
    <property type="entry name" value="GLUTATHIONE S-TRANSFERASE KAPPA"/>
    <property type="match status" value="1"/>
</dbReference>
<comment type="similarity">
    <text evidence="1">Belongs to the GST superfamily. NadH family.</text>
</comment>
<dbReference type="SUPFAM" id="SSF52833">
    <property type="entry name" value="Thioredoxin-like"/>
    <property type="match status" value="1"/>
</dbReference>
<dbReference type="InterPro" id="IPR036249">
    <property type="entry name" value="Thioredoxin-like_sf"/>
</dbReference>
<evidence type="ECO:0000256" key="2">
    <source>
        <dbReference type="PIRSR" id="PIRSR006386-1"/>
    </source>
</evidence>
<evidence type="ECO:0000259" key="3">
    <source>
        <dbReference type="Pfam" id="PF01323"/>
    </source>
</evidence>
<dbReference type="STRING" id="1121117.SAMN02745977_00437"/>
<keyword evidence="5" id="KW-1185">Reference proteome</keyword>
<sequence>MPTIHFYFDFVSPYAYVAFHALPRTLAGLPYQVVHRPLVLGALLKAHGTPVPVSLPPKRDWLFRHASWLAREQGLDFALPAVHPFNSIPWLRMALAASPQGEPGRHVCETLFNAIWQGGRDVDDAALRDAVWQELVRELPAVRDPAEAAVKEELFAIGEAALQHGVFGVPSCVLLPEEEGGAPELFWGVEGLPMLREALLARTAAVEASEA</sequence>
<dbReference type="PIRSF" id="PIRSF006386">
    <property type="entry name" value="HCCAis_GSTk"/>
    <property type="match status" value="1"/>
</dbReference>
<dbReference type="RefSeq" id="WP_159430682.1">
    <property type="nucleotide sequence ID" value="NZ_FOCW01000001.1"/>
</dbReference>
<dbReference type="PANTHER" id="PTHR42943:SF2">
    <property type="entry name" value="GLUTATHIONE S-TRANSFERASE KAPPA 1"/>
    <property type="match status" value="1"/>
</dbReference>
<keyword evidence="1 4" id="KW-0413">Isomerase</keyword>
<dbReference type="Gene3D" id="3.40.30.10">
    <property type="entry name" value="Glutaredoxin"/>
    <property type="match status" value="1"/>
</dbReference>
<dbReference type="AlphaFoldDB" id="A0A1H8DSG1"/>
<accession>A0A1H8DSG1</accession>
<feature type="domain" description="DSBA-like thioredoxin" evidence="3">
    <location>
        <begin position="3"/>
        <end position="199"/>
    </location>
</feature>
<protein>
    <recommendedName>
        <fullName evidence="1">2-hydroxychromene-2-carboxylate isomerase</fullName>
        <ecNumber evidence="1">5.99.1.4</ecNumber>
    </recommendedName>
</protein>
<evidence type="ECO:0000256" key="1">
    <source>
        <dbReference type="PIRNR" id="PIRNR006386"/>
    </source>
</evidence>
<feature type="active site" description="Nucleophile" evidence="2">
    <location>
        <position position="12"/>
    </location>
</feature>
<evidence type="ECO:0000313" key="4">
    <source>
        <dbReference type="EMBL" id="SEN10261.1"/>
    </source>
</evidence>
<gene>
    <name evidence="4" type="ORF">SAMN02745977_00437</name>
</gene>
<dbReference type="InterPro" id="IPR014440">
    <property type="entry name" value="HCCAis_GSTk"/>
</dbReference>
<evidence type="ECO:0000313" key="5">
    <source>
        <dbReference type="Proteomes" id="UP000199531"/>
    </source>
</evidence>
<dbReference type="GO" id="GO:0004602">
    <property type="term" value="F:glutathione peroxidase activity"/>
    <property type="evidence" value="ECO:0007669"/>
    <property type="project" value="TreeGrafter"/>
</dbReference>
<name>A0A1H8DSG1_9BURK</name>
<dbReference type="GO" id="GO:0018845">
    <property type="term" value="F:2-hydroxychromene-2-carboxylate isomerase activity"/>
    <property type="evidence" value="ECO:0007669"/>
    <property type="project" value="UniProtKB-UniRule"/>
</dbReference>
<proteinExistence type="inferred from homology"/>